<evidence type="ECO:0000256" key="4">
    <source>
        <dbReference type="ARBA" id="ARBA00022692"/>
    </source>
</evidence>
<gene>
    <name evidence="8" type="ORF">THSYN_14075</name>
</gene>
<keyword evidence="5 7" id="KW-1133">Transmembrane helix</keyword>
<keyword evidence="6 7" id="KW-0472">Membrane</keyword>
<proteinExistence type="inferred from homology"/>
<name>A0A2K8U966_9GAMM</name>
<dbReference type="KEGG" id="tsy:THSYN_14075"/>
<protein>
    <recommendedName>
        <fullName evidence="10">Transglycosylase</fullName>
    </recommendedName>
</protein>
<evidence type="ECO:0000256" key="7">
    <source>
        <dbReference type="SAM" id="Phobius"/>
    </source>
</evidence>
<evidence type="ECO:0000256" key="1">
    <source>
        <dbReference type="ARBA" id="ARBA00004651"/>
    </source>
</evidence>
<keyword evidence="9" id="KW-1185">Reference proteome</keyword>
<dbReference type="Proteomes" id="UP000232638">
    <property type="component" value="Chromosome"/>
</dbReference>
<evidence type="ECO:0000256" key="6">
    <source>
        <dbReference type="ARBA" id="ARBA00023136"/>
    </source>
</evidence>
<evidence type="ECO:0008006" key="10">
    <source>
        <dbReference type="Google" id="ProtNLM"/>
    </source>
</evidence>
<comment type="similarity">
    <text evidence="2">Belongs to the UPF0410 family.</text>
</comment>
<dbReference type="InterPro" id="IPR007341">
    <property type="entry name" value="Transgly_assoc"/>
</dbReference>
<evidence type="ECO:0000313" key="8">
    <source>
        <dbReference type="EMBL" id="AUB81959.1"/>
    </source>
</evidence>
<accession>A0A2K8U966</accession>
<evidence type="ECO:0000256" key="3">
    <source>
        <dbReference type="ARBA" id="ARBA00022475"/>
    </source>
</evidence>
<evidence type="ECO:0000256" key="2">
    <source>
        <dbReference type="ARBA" id="ARBA00011006"/>
    </source>
</evidence>
<keyword evidence="4 7" id="KW-0812">Transmembrane</keyword>
<comment type="subcellular location">
    <subcellularLocation>
        <location evidence="1">Cell membrane</location>
        <topology evidence="1">Multi-pass membrane protein</topology>
    </subcellularLocation>
</comment>
<sequence length="79" mass="7939">MLIGAFAGLVTRKLIGGNPPFGTIGDVLLGMAGGAVGGILLALIGDLANFVWLVGSIVTALLGAVLVIWLASFLKHKPA</sequence>
<organism evidence="8 9">
    <name type="scientific">Candidatus Thiodictyon syntrophicum</name>
    <dbReference type="NCBI Taxonomy" id="1166950"/>
    <lineage>
        <taxon>Bacteria</taxon>
        <taxon>Pseudomonadati</taxon>
        <taxon>Pseudomonadota</taxon>
        <taxon>Gammaproteobacteria</taxon>
        <taxon>Chromatiales</taxon>
        <taxon>Chromatiaceae</taxon>
        <taxon>Thiodictyon</taxon>
    </lineage>
</organism>
<evidence type="ECO:0000256" key="5">
    <source>
        <dbReference type="ARBA" id="ARBA00022989"/>
    </source>
</evidence>
<evidence type="ECO:0000313" key="9">
    <source>
        <dbReference type="Proteomes" id="UP000232638"/>
    </source>
</evidence>
<dbReference type="EMBL" id="CP020370">
    <property type="protein sequence ID" value="AUB81959.1"/>
    <property type="molecule type" value="Genomic_DNA"/>
</dbReference>
<reference evidence="8 9" key="1">
    <citation type="submission" date="2017-03" db="EMBL/GenBank/DDBJ databases">
        <title>Complete genome sequence of Candidatus 'Thiodictyon syntrophicum' sp. nov. strain Cad16T, a photolithoautotroph purple sulfur bacterium isolated from an alpine meromictic lake.</title>
        <authorList>
            <person name="Luedin S.M."/>
            <person name="Pothier J.F."/>
            <person name="Danza F."/>
            <person name="Storelli N."/>
            <person name="Wittwer M."/>
            <person name="Tonolla M."/>
        </authorList>
    </citation>
    <scope>NUCLEOTIDE SEQUENCE [LARGE SCALE GENOMIC DNA]</scope>
    <source>
        <strain evidence="8 9">Cad16T</strain>
    </source>
</reference>
<dbReference type="AlphaFoldDB" id="A0A2K8U966"/>
<feature type="transmembrane region" description="Helical" evidence="7">
    <location>
        <begin position="21"/>
        <end position="44"/>
    </location>
</feature>
<dbReference type="Pfam" id="PF04226">
    <property type="entry name" value="Transgly_assoc"/>
    <property type="match status" value="1"/>
</dbReference>
<keyword evidence="3" id="KW-1003">Cell membrane</keyword>
<feature type="transmembrane region" description="Helical" evidence="7">
    <location>
        <begin position="50"/>
        <end position="74"/>
    </location>
</feature>